<reference evidence="1 2" key="1">
    <citation type="submission" date="2021-01" db="EMBL/GenBank/DDBJ databases">
        <title>Whole genome shotgun sequence of Planobispora longispora NBRC 13918.</title>
        <authorList>
            <person name="Komaki H."/>
            <person name="Tamura T."/>
        </authorList>
    </citation>
    <scope>NUCLEOTIDE SEQUENCE [LARGE SCALE GENOMIC DNA]</scope>
    <source>
        <strain evidence="1 2">NBRC 13918</strain>
    </source>
</reference>
<name>A0A8J3W8Y4_9ACTN</name>
<protein>
    <submittedName>
        <fullName evidence="1">Uncharacterized protein</fullName>
    </submittedName>
</protein>
<dbReference type="EMBL" id="BOOH01000057">
    <property type="protein sequence ID" value="GIH80267.1"/>
    <property type="molecule type" value="Genomic_DNA"/>
</dbReference>
<accession>A0A8J3W8Y4</accession>
<evidence type="ECO:0000313" key="2">
    <source>
        <dbReference type="Proteomes" id="UP000616724"/>
    </source>
</evidence>
<dbReference type="AlphaFoldDB" id="A0A8J3W8Y4"/>
<evidence type="ECO:0000313" key="1">
    <source>
        <dbReference type="EMBL" id="GIH80267.1"/>
    </source>
</evidence>
<gene>
    <name evidence="1" type="ORF">Plo01_66960</name>
</gene>
<organism evidence="1 2">
    <name type="scientific">Planobispora longispora</name>
    <dbReference type="NCBI Taxonomy" id="28887"/>
    <lineage>
        <taxon>Bacteria</taxon>
        <taxon>Bacillati</taxon>
        <taxon>Actinomycetota</taxon>
        <taxon>Actinomycetes</taxon>
        <taxon>Streptosporangiales</taxon>
        <taxon>Streptosporangiaceae</taxon>
        <taxon>Planobispora</taxon>
    </lineage>
</organism>
<proteinExistence type="predicted"/>
<comment type="caution">
    <text evidence="1">The sequence shown here is derived from an EMBL/GenBank/DDBJ whole genome shotgun (WGS) entry which is preliminary data.</text>
</comment>
<sequence>MAWAAGVSEGRTARIVATRFAGLGLSFSVMRNPRDGDLRWRKRGVRSSATFAACAARRWRRGARSCGALAAGRPGGAAVLVH</sequence>
<dbReference type="Proteomes" id="UP000616724">
    <property type="component" value="Unassembled WGS sequence"/>
</dbReference>
<keyword evidence="2" id="KW-1185">Reference proteome</keyword>